<dbReference type="EMBL" id="CABM01000042">
    <property type="protein sequence ID" value="CBH97342.1"/>
    <property type="molecule type" value="Genomic_DNA"/>
</dbReference>
<gene>
    <name evidence="2" type="ORF">CARN2_2814</name>
</gene>
<accession>E6PQY7</accession>
<protein>
    <submittedName>
        <fullName evidence="2">Uncharacterized protein</fullName>
    </submittedName>
</protein>
<sequence length="338" mass="34565">MAPARCMGREAMADLSSSRSLRRDAQVGTAGRSAVHVPQEANLRAPAWGSTTLIAVTIAAEGLAAQAAEIFGCRFRIGSWSSPCAKCRGSLASIQQIGADAGAQHAGGGAFALALGHPDEPALAQAEGLLATAEPAQRGAAHGGLVAAQHQGAVGVVVIGDHGQQIVHTTVGRQARFVHRVVHQRHRRLSCAQCGAGAHHPGFGYMGLDPCGHTAGVASALAGEGAAQISLAGGFDISVSVDVFGFGMAPENHMQGWTHQLGLARSCVRQVSPVLGDALTLPKVCDSATSWQKYADVRHGLHSAASKGEHAMLRSGRGGQALRSADGQPGARHVDGSP</sequence>
<proteinExistence type="predicted"/>
<reference evidence="2" key="1">
    <citation type="submission" date="2009-10" db="EMBL/GenBank/DDBJ databases">
        <title>Diversity of trophic interactions inside an arsenic-rich microbial ecosystem.</title>
        <authorList>
            <person name="Bertin P.N."/>
            <person name="Heinrich-Salmeron A."/>
            <person name="Pelletier E."/>
            <person name="Goulhen-Chollet F."/>
            <person name="Arsene-Ploetze F."/>
            <person name="Gallien S."/>
            <person name="Calteau A."/>
            <person name="Vallenet D."/>
            <person name="Casiot C."/>
            <person name="Chane-Woon-Ming B."/>
            <person name="Giloteaux L."/>
            <person name="Barakat M."/>
            <person name="Bonnefoy V."/>
            <person name="Bruneel O."/>
            <person name="Chandler M."/>
            <person name="Cleiss J."/>
            <person name="Duran R."/>
            <person name="Elbaz-Poulichet F."/>
            <person name="Fonknechten N."/>
            <person name="Lauga B."/>
            <person name="Mornico D."/>
            <person name="Ortet P."/>
            <person name="Schaeffer C."/>
            <person name="Siguier P."/>
            <person name="Alexander Thil Smith A."/>
            <person name="Van Dorsselaer A."/>
            <person name="Weissenbach J."/>
            <person name="Medigue C."/>
            <person name="Le Paslier D."/>
        </authorList>
    </citation>
    <scope>NUCLEOTIDE SEQUENCE</scope>
</reference>
<feature type="region of interest" description="Disordered" evidence="1">
    <location>
        <begin position="306"/>
        <end position="338"/>
    </location>
</feature>
<organism evidence="2">
    <name type="scientific">mine drainage metagenome</name>
    <dbReference type="NCBI Taxonomy" id="410659"/>
    <lineage>
        <taxon>unclassified sequences</taxon>
        <taxon>metagenomes</taxon>
        <taxon>ecological metagenomes</taxon>
    </lineage>
</organism>
<name>E6PQY7_9ZZZZ</name>
<dbReference type="AlphaFoldDB" id="E6PQY7"/>
<comment type="caution">
    <text evidence="2">The sequence shown here is derived from an EMBL/GenBank/DDBJ whole genome shotgun (WGS) entry which is preliminary data.</text>
</comment>
<evidence type="ECO:0000256" key="1">
    <source>
        <dbReference type="SAM" id="MobiDB-lite"/>
    </source>
</evidence>
<evidence type="ECO:0000313" key="2">
    <source>
        <dbReference type="EMBL" id="CBH97342.1"/>
    </source>
</evidence>